<protein>
    <submittedName>
        <fullName evidence="2">1643_t:CDS:1</fullName>
    </submittedName>
</protein>
<dbReference type="Proteomes" id="UP000789508">
    <property type="component" value="Unassembled WGS sequence"/>
</dbReference>
<accession>A0A9N9HC37</accession>
<evidence type="ECO:0000313" key="2">
    <source>
        <dbReference type="EMBL" id="CAG8673271.1"/>
    </source>
</evidence>
<feature type="region of interest" description="Disordered" evidence="1">
    <location>
        <begin position="282"/>
        <end position="304"/>
    </location>
</feature>
<sequence length="304" mass="32244">MDAGFAEQTSATQEQQISAEPININNNKSKSIQTTPKRRQIRVRRGNRPLRRKSSSASLSNASTVPPCQFEEDDDIVLKLNGKLTHMIEEGKAALKSTVDVTEVEMMLAEAEEREREERIMRDLGQSTRRHRRMASSSSSDYEYLPIESNSYPGISSHNDYSGFSNYSSGAESPSGYSTPGGYGSAGGYTPTRYGSPSSGYFGGATLGSAFNTSTLGSTLATSSMGLGLGVASTASNPYGTTAAFGSPLISSSSNTYSGLGGGGLGGFSTTTNFSSFSNFASNSNVNSSPTTASTTNYNTRRFY</sequence>
<feature type="compositionally biased region" description="Polar residues" evidence="1">
    <location>
        <begin position="7"/>
        <end position="18"/>
    </location>
</feature>
<proteinExistence type="predicted"/>
<name>A0A9N9HC37_9GLOM</name>
<dbReference type="OrthoDB" id="2447952at2759"/>
<dbReference type="AlphaFoldDB" id="A0A9N9HC37"/>
<feature type="region of interest" description="Disordered" evidence="1">
    <location>
        <begin position="1"/>
        <end position="66"/>
    </location>
</feature>
<dbReference type="EMBL" id="CAJVPS010012770">
    <property type="protein sequence ID" value="CAG8673271.1"/>
    <property type="molecule type" value="Genomic_DNA"/>
</dbReference>
<organism evidence="2 3">
    <name type="scientific">Ambispora leptoticha</name>
    <dbReference type="NCBI Taxonomy" id="144679"/>
    <lineage>
        <taxon>Eukaryota</taxon>
        <taxon>Fungi</taxon>
        <taxon>Fungi incertae sedis</taxon>
        <taxon>Mucoromycota</taxon>
        <taxon>Glomeromycotina</taxon>
        <taxon>Glomeromycetes</taxon>
        <taxon>Archaeosporales</taxon>
        <taxon>Ambisporaceae</taxon>
        <taxon>Ambispora</taxon>
    </lineage>
</organism>
<evidence type="ECO:0000313" key="3">
    <source>
        <dbReference type="Proteomes" id="UP000789508"/>
    </source>
</evidence>
<keyword evidence="3" id="KW-1185">Reference proteome</keyword>
<comment type="caution">
    <text evidence="2">The sequence shown here is derived from an EMBL/GenBank/DDBJ whole genome shotgun (WGS) entry which is preliminary data.</text>
</comment>
<gene>
    <name evidence="2" type="ORF">ALEPTO_LOCUS10663</name>
</gene>
<evidence type="ECO:0000256" key="1">
    <source>
        <dbReference type="SAM" id="MobiDB-lite"/>
    </source>
</evidence>
<feature type="compositionally biased region" description="Polar residues" evidence="1">
    <location>
        <begin position="290"/>
        <end position="304"/>
    </location>
</feature>
<feature type="compositionally biased region" description="Basic residues" evidence="1">
    <location>
        <begin position="36"/>
        <end position="54"/>
    </location>
</feature>
<feature type="compositionally biased region" description="Low complexity" evidence="1">
    <location>
        <begin position="22"/>
        <end position="32"/>
    </location>
</feature>
<feature type="region of interest" description="Disordered" evidence="1">
    <location>
        <begin position="122"/>
        <end position="141"/>
    </location>
</feature>
<reference evidence="2" key="1">
    <citation type="submission" date="2021-06" db="EMBL/GenBank/DDBJ databases">
        <authorList>
            <person name="Kallberg Y."/>
            <person name="Tangrot J."/>
            <person name="Rosling A."/>
        </authorList>
    </citation>
    <scope>NUCLEOTIDE SEQUENCE</scope>
    <source>
        <strain evidence="2">FL130A</strain>
    </source>
</reference>